<sequence>MCWTVLIVALVVVVGCEAIVNGGDLDAIMQHLENMYKTTSPTLNTAGGEVVERCMTSDKLRGECVIYYLCNDNNTANTDGSNVIDIRMRDGPCSSYLDTCCLPPDIQIQPILTPNPNYQRQGCGWRNPNGVGLFTTGDVGGEAKFAEFPWMVAILKTEPLFINENNPSGQNMNVYVGGGSLIHPNVVLTTAHYVVETRRLFVRAGEWDTQTNKEPYPHQDREVVKTVVHKNFNNKNLYYDIALLFLNFPMILAPNVGLACLPSPRQRVPAGTRCFASGWGKDKYGQAGQYQVILKKIDLPIVDRQVCQRQLRRTRLGRHFNLHSSFICAGGERDKDTCNGDGGSPLVCPIEFQKERYMQSGMVAWGIGCGEDGTPGVYVDVAGLRDWIDMNVAAAGYDTSVYSF</sequence>
<dbReference type="InterPro" id="IPR001314">
    <property type="entry name" value="Peptidase_S1A"/>
</dbReference>
<reference evidence="8 9" key="1">
    <citation type="submission" date="2023-11" db="EMBL/GenBank/DDBJ databases">
        <authorList>
            <person name="Hedman E."/>
            <person name="Englund M."/>
            <person name="Stromberg M."/>
            <person name="Nyberg Akerstrom W."/>
            <person name="Nylinder S."/>
            <person name="Jareborg N."/>
            <person name="Kallberg Y."/>
            <person name="Kronander E."/>
        </authorList>
    </citation>
    <scope>NUCLEOTIDE SEQUENCE [LARGE SCALE GENOMIC DNA]</scope>
</reference>
<comment type="caution">
    <text evidence="8">The sequence shown here is derived from an EMBL/GenBank/DDBJ whole genome shotgun (WGS) entry which is preliminary data.</text>
</comment>
<gene>
    <name evidence="8" type="ORF">PARMNEM_LOCUS8366</name>
</gene>
<evidence type="ECO:0000259" key="7">
    <source>
        <dbReference type="PROSITE" id="PS50240"/>
    </source>
</evidence>
<dbReference type="PANTHER" id="PTHR24258:SF129">
    <property type="entry name" value="LP15124P-RELATED"/>
    <property type="match status" value="1"/>
</dbReference>
<keyword evidence="6" id="KW-0732">Signal</keyword>
<dbReference type="Pfam" id="PF00089">
    <property type="entry name" value="Trypsin"/>
    <property type="match status" value="1"/>
</dbReference>
<dbReference type="SUPFAM" id="SSF50494">
    <property type="entry name" value="Trypsin-like serine proteases"/>
    <property type="match status" value="1"/>
</dbReference>
<evidence type="ECO:0000256" key="3">
    <source>
        <dbReference type="ARBA" id="ARBA00023157"/>
    </source>
</evidence>
<keyword evidence="3" id="KW-1015">Disulfide bond</keyword>
<dbReference type="GO" id="GO:0005576">
    <property type="term" value="C:extracellular region"/>
    <property type="evidence" value="ECO:0007669"/>
    <property type="project" value="UniProtKB-SubCell"/>
</dbReference>
<evidence type="ECO:0000256" key="6">
    <source>
        <dbReference type="SAM" id="SignalP"/>
    </source>
</evidence>
<dbReference type="InterPro" id="IPR043504">
    <property type="entry name" value="Peptidase_S1_PA_chymotrypsin"/>
</dbReference>
<proteinExistence type="predicted"/>
<evidence type="ECO:0000256" key="1">
    <source>
        <dbReference type="ARBA" id="ARBA00004613"/>
    </source>
</evidence>
<dbReference type="GO" id="GO:0006508">
    <property type="term" value="P:proteolysis"/>
    <property type="evidence" value="ECO:0007669"/>
    <property type="project" value="InterPro"/>
</dbReference>
<accession>A0AAV1KX28</accession>
<dbReference type="PRINTS" id="PR00722">
    <property type="entry name" value="CHYMOTRYPSIN"/>
</dbReference>
<organism evidence="8 9">
    <name type="scientific">Parnassius mnemosyne</name>
    <name type="common">clouded apollo</name>
    <dbReference type="NCBI Taxonomy" id="213953"/>
    <lineage>
        <taxon>Eukaryota</taxon>
        <taxon>Metazoa</taxon>
        <taxon>Ecdysozoa</taxon>
        <taxon>Arthropoda</taxon>
        <taxon>Hexapoda</taxon>
        <taxon>Insecta</taxon>
        <taxon>Pterygota</taxon>
        <taxon>Neoptera</taxon>
        <taxon>Endopterygota</taxon>
        <taxon>Lepidoptera</taxon>
        <taxon>Glossata</taxon>
        <taxon>Ditrysia</taxon>
        <taxon>Papilionoidea</taxon>
        <taxon>Papilionidae</taxon>
        <taxon>Parnassiinae</taxon>
        <taxon>Parnassini</taxon>
        <taxon>Parnassius</taxon>
        <taxon>Driopa</taxon>
    </lineage>
</organism>
<dbReference type="FunFam" id="2.40.10.10:FF:000038">
    <property type="entry name" value="Serine protease"/>
    <property type="match status" value="1"/>
</dbReference>
<dbReference type="InterPro" id="IPR001254">
    <property type="entry name" value="Trypsin_dom"/>
</dbReference>
<feature type="signal peptide" evidence="6">
    <location>
        <begin position="1"/>
        <end position="18"/>
    </location>
</feature>
<dbReference type="Pfam" id="PF18322">
    <property type="entry name" value="CLIP_1"/>
    <property type="match status" value="1"/>
</dbReference>
<keyword evidence="2" id="KW-0964">Secreted</keyword>
<evidence type="ECO:0000313" key="8">
    <source>
        <dbReference type="EMBL" id="CAK1587600.1"/>
    </source>
</evidence>
<dbReference type="GO" id="GO:0004252">
    <property type="term" value="F:serine-type endopeptidase activity"/>
    <property type="evidence" value="ECO:0007669"/>
    <property type="project" value="InterPro"/>
</dbReference>
<evidence type="ECO:0000256" key="4">
    <source>
        <dbReference type="ARBA" id="ARBA00068096"/>
    </source>
</evidence>
<dbReference type="CDD" id="cd00190">
    <property type="entry name" value="Tryp_SPc"/>
    <property type="match status" value="1"/>
</dbReference>
<dbReference type="InterPro" id="IPR009003">
    <property type="entry name" value="Peptidase_S1_PA"/>
</dbReference>
<comment type="subcellular location">
    <subcellularLocation>
        <location evidence="1">Secreted</location>
    </subcellularLocation>
</comment>
<keyword evidence="9" id="KW-1185">Reference proteome</keyword>
<feature type="chain" id="PRO_5043393332" description="Phenoloxidase-activating factor 2" evidence="6">
    <location>
        <begin position="19"/>
        <end position="404"/>
    </location>
</feature>
<dbReference type="PROSITE" id="PS50240">
    <property type="entry name" value="TRYPSIN_DOM"/>
    <property type="match status" value="1"/>
</dbReference>
<dbReference type="AlphaFoldDB" id="A0AAV1KX28"/>
<name>A0AAV1KX28_9NEOP</name>
<dbReference type="SMART" id="SM00020">
    <property type="entry name" value="Tryp_SPc"/>
    <property type="match status" value="1"/>
</dbReference>
<evidence type="ECO:0000313" key="9">
    <source>
        <dbReference type="Proteomes" id="UP001314205"/>
    </source>
</evidence>
<dbReference type="Gene3D" id="2.40.10.10">
    <property type="entry name" value="Trypsin-like serine proteases"/>
    <property type="match status" value="1"/>
</dbReference>
<evidence type="ECO:0000256" key="5">
    <source>
        <dbReference type="ARBA" id="ARBA00076468"/>
    </source>
</evidence>
<evidence type="ECO:0000256" key="2">
    <source>
        <dbReference type="ARBA" id="ARBA00022525"/>
    </source>
</evidence>
<dbReference type="InterPro" id="IPR041515">
    <property type="entry name" value="PPAF-2-like_Clip"/>
</dbReference>
<feature type="domain" description="Peptidase S1" evidence="7">
    <location>
        <begin position="138"/>
        <end position="393"/>
    </location>
</feature>
<dbReference type="Proteomes" id="UP001314205">
    <property type="component" value="Unassembled WGS sequence"/>
</dbReference>
<dbReference type="EMBL" id="CAVLGL010000082">
    <property type="protein sequence ID" value="CAK1587600.1"/>
    <property type="molecule type" value="Genomic_DNA"/>
</dbReference>
<dbReference type="PANTHER" id="PTHR24258">
    <property type="entry name" value="SERINE PROTEASE-RELATED"/>
    <property type="match status" value="1"/>
</dbReference>
<protein>
    <recommendedName>
        <fullName evidence="4">Phenoloxidase-activating factor 2</fullName>
    </recommendedName>
    <alternativeName>
        <fullName evidence="5">Prophenoloxidase-activating factor II</fullName>
    </alternativeName>
</protein>